<dbReference type="InterPro" id="IPR001179">
    <property type="entry name" value="PPIase_FKBP_dom"/>
</dbReference>
<evidence type="ECO:0000256" key="1">
    <source>
        <dbReference type="ARBA" id="ARBA00009648"/>
    </source>
</evidence>
<dbReference type="PROSITE" id="PS50059">
    <property type="entry name" value="FKBP_PPIASE"/>
    <property type="match status" value="1"/>
</dbReference>
<dbReference type="GO" id="GO:0007283">
    <property type="term" value="P:spermatogenesis"/>
    <property type="evidence" value="ECO:0007669"/>
    <property type="project" value="TreeGrafter"/>
</dbReference>
<evidence type="ECO:0000256" key="5">
    <source>
        <dbReference type="PROSITE-ProRule" id="PRU00339"/>
    </source>
</evidence>
<evidence type="ECO:0000313" key="7">
    <source>
        <dbReference type="EMBL" id="KAJ6623929.1"/>
    </source>
</evidence>
<dbReference type="SMART" id="SM00028">
    <property type="entry name" value="TPR"/>
    <property type="match status" value="2"/>
</dbReference>
<dbReference type="PANTHER" id="PTHR46674">
    <property type="entry name" value="INACTIVE PEPTIDYL-PROLYL CIS-TRANS ISOMERASE FKBP6"/>
    <property type="match status" value="1"/>
</dbReference>
<dbReference type="SUPFAM" id="SSF48452">
    <property type="entry name" value="TPR-like"/>
    <property type="match status" value="1"/>
</dbReference>
<dbReference type="Proteomes" id="UP001151699">
    <property type="component" value="Unassembled WGS sequence"/>
</dbReference>
<dbReference type="Pfam" id="PF13181">
    <property type="entry name" value="TPR_8"/>
    <property type="match status" value="1"/>
</dbReference>
<dbReference type="InterPro" id="IPR046357">
    <property type="entry name" value="PPIase_dom_sf"/>
</dbReference>
<gene>
    <name evidence="7" type="primary">shu_1</name>
    <name evidence="7" type="ORF">Bhyg_17257</name>
</gene>
<protein>
    <recommendedName>
        <fullName evidence="4">peptidylprolyl isomerase</fullName>
        <ecNumber evidence="4">5.2.1.8</ecNumber>
    </recommendedName>
</protein>
<dbReference type="AlphaFoldDB" id="A0A9Q0MLD0"/>
<dbReference type="SUPFAM" id="SSF54534">
    <property type="entry name" value="FKBP-like"/>
    <property type="match status" value="1"/>
</dbReference>
<dbReference type="InterPro" id="IPR042282">
    <property type="entry name" value="FKBP6/shu"/>
</dbReference>
<evidence type="ECO:0000313" key="8">
    <source>
        <dbReference type="Proteomes" id="UP001151699"/>
    </source>
</evidence>
<dbReference type="Gene3D" id="3.10.50.40">
    <property type="match status" value="1"/>
</dbReference>
<dbReference type="EMBL" id="WJQU01003542">
    <property type="protein sequence ID" value="KAJ6623929.1"/>
    <property type="molecule type" value="Genomic_DNA"/>
</dbReference>
<dbReference type="GO" id="GO:0003755">
    <property type="term" value="F:peptidyl-prolyl cis-trans isomerase activity"/>
    <property type="evidence" value="ECO:0007669"/>
    <property type="project" value="UniProtKB-KW"/>
</dbReference>
<dbReference type="Pfam" id="PF00254">
    <property type="entry name" value="FKBP_C"/>
    <property type="match status" value="1"/>
</dbReference>
<dbReference type="OrthoDB" id="8116123at2759"/>
<dbReference type="Gene3D" id="1.25.40.10">
    <property type="entry name" value="Tetratricopeptide repeat domain"/>
    <property type="match status" value="1"/>
</dbReference>
<dbReference type="PANTHER" id="PTHR46674:SF1">
    <property type="entry name" value="INACTIVE PEPTIDYL-PROLYL CIS-TRANS ISOMERASE FKBP6"/>
    <property type="match status" value="1"/>
</dbReference>
<sequence length="446" mass="51152">MSENIYDKEELMLEDPIGLSDLMTGTKFTLRSNYQEDDEESELFPELQTGEDGVNLNTEDFISPWNKPFAELIPSMDKIGMNIYKKIVKHPIDNESIVGRRCCVTISYNAFMEHETCPFDSTFMRGSNLTFVTDDEAVLPGVELAVKSMGRKEESQFIIPYKLLYGELGCAPRIKPKADALFVIQLIDFSEAGDEEATEVVSDADKRKYSYMIDKILEVKTNAIYHFRQGEYLKAASAFNRAINRLEMCNLINEAEEIEQRNHLIKLYSNLMTCYNKLDKPKQVCTAFKELGRLTETDRNPKALYQFGKAMMALGDYNAAIAALKKAKRLKPDDPDIATQLRVLDEKHSKHKEMESKLWRKAMGNCEPTFAEKSFEVDEKFKKEVDDLVTSFQNKPKESKVNVPDGLSKDEIDFIKDFVKDFKMKFVISEVHGKKSCYLTKTGRFL</sequence>
<feature type="domain" description="PPIase FKBP-type" evidence="6">
    <location>
        <begin position="101"/>
        <end position="190"/>
    </location>
</feature>
<evidence type="ECO:0000256" key="2">
    <source>
        <dbReference type="ARBA" id="ARBA00022737"/>
    </source>
</evidence>
<name>A0A9Q0MLD0_9DIPT</name>
<accession>A0A9Q0MLD0</accession>
<organism evidence="7 8">
    <name type="scientific">Pseudolycoriella hygida</name>
    <dbReference type="NCBI Taxonomy" id="35572"/>
    <lineage>
        <taxon>Eukaryota</taxon>
        <taxon>Metazoa</taxon>
        <taxon>Ecdysozoa</taxon>
        <taxon>Arthropoda</taxon>
        <taxon>Hexapoda</taxon>
        <taxon>Insecta</taxon>
        <taxon>Pterygota</taxon>
        <taxon>Neoptera</taxon>
        <taxon>Endopterygota</taxon>
        <taxon>Diptera</taxon>
        <taxon>Nematocera</taxon>
        <taxon>Sciaroidea</taxon>
        <taxon>Sciaridae</taxon>
        <taxon>Pseudolycoriella</taxon>
    </lineage>
</organism>
<comment type="catalytic activity">
    <reaction evidence="4">
        <text>[protein]-peptidylproline (omega=180) = [protein]-peptidylproline (omega=0)</text>
        <dbReference type="Rhea" id="RHEA:16237"/>
        <dbReference type="Rhea" id="RHEA-COMP:10747"/>
        <dbReference type="Rhea" id="RHEA-COMP:10748"/>
        <dbReference type="ChEBI" id="CHEBI:83833"/>
        <dbReference type="ChEBI" id="CHEBI:83834"/>
        <dbReference type="EC" id="5.2.1.8"/>
    </reaction>
</comment>
<keyword evidence="4" id="KW-0697">Rotamase</keyword>
<evidence type="ECO:0000256" key="4">
    <source>
        <dbReference type="PROSITE-ProRule" id="PRU00277"/>
    </source>
</evidence>
<keyword evidence="8" id="KW-1185">Reference proteome</keyword>
<feature type="repeat" description="TPR" evidence="5">
    <location>
        <begin position="301"/>
        <end position="334"/>
    </location>
</feature>
<comment type="caution">
    <text evidence="7">The sequence shown here is derived from an EMBL/GenBank/DDBJ whole genome shotgun (WGS) entry which is preliminary data.</text>
</comment>
<keyword evidence="3 5" id="KW-0802">TPR repeat</keyword>
<keyword evidence="2" id="KW-0677">Repeat</keyword>
<reference evidence="7" key="1">
    <citation type="submission" date="2022-07" db="EMBL/GenBank/DDBJ databases">
        <authorList>
            <person name="Trinca V."/>
            <person name="Uliana J.V.C."/>
            <person name="Torres T.T."/>
            <person name="Ward R.J."/>
            <person name="Monesi N."/>
        </authorList>
    </citation>
    <scope>NUCLEOTIDE SEQUENCE</scope>
    <source>
        <strain evidence="7">HSMRA1968</strain>
        <tissue evidence="7">Whole embryos</tissue>
    </source>
</reference>
<dbReference type="InterPro" id="IPR019734">
    <property type="entry name" value="TPR_rpt"/>
</dbReference>
<dbReference type="InterPro" id="IPR011990">
    <property type="entry name" value="TPR-like_helical_dom_sf"/>
</dbReference>
<evidence type="ECO:0000256" key="3">
    <source>
        <dbReference type="ARBA" id="ARBA00022803"/>
    </source>
</evidence>
<dbReference type="GO" id="GO:0005737">
    <property type="term" value="C:cytoplasm"/>
    <property type="evidence" value="ECO:0007669"/>
    <property type="project" value="TreeGrafter"/>
</dbReference>
<dbReference type="EC" id="5.2.1.8" evidence="4"/>
<keyword evidence="4 7" id="KW-0413">Isomerase</keyword>
<comment type="similarity">
    <text evidence="1">Belongs to the FKBP6 family.</text>
</comment>
<dbReference type="GO" id="GO:0034587">
    <property type="term" value="P:piRNA processing"/>
    <property type="evidence" value="ECO:0007669"/>
    <property type="project" value="TreeGrafter"/>
</dbReference>
<proteinExistence type="inferred from homology"/>
<evidence type="ECO:0000259" key="6">
    <source>
        <dbReference type="PROSITE" id="PS50059"/>
    </source>
</evidence>
<dbReference type="GO" id="GO:0051879">
    <property type="term" value="F:Hsp90 protein binding"/>
    <property type="evidence" value="ECO:0007669"/>
    <property type="project" value="TreeGrafter"/>
</dbReference>
<dbReference type="PROSITE" id="PS50005">
    <property type="entry name" value="TPR"/>
    <property type="match status" value="1"/>
</dbReference>